<keyword evidence="2 7" id="KW-0812">Transmembrane</keyword>
<organism evidence="8">
    <name type="scientific">uncultured Thiotrichaceae bacterium</name>
    <dbReference type="NCBI Taxonomy" id="298394"/>
    <lineage>
        <taxon>Bacteria</taxon>
        <taxon>Pseudomonadati</taxon>
        <taxon>Pseudomonadota</taxon>
        <taxon>Gammaproteobacteria</taxon>
        <taxon>Thiotrichales</taxon>
        <taxon>Thiotrichaceae</taxon>
        <taxon>environmental samples</taxon>
    </lineage>
</organism>
<feature type="site" description="Important for catalytic activity" evidence="7">
    <location>
        <position position="218"/>
    </location>
</feature>
<dbReference type="GO" id="GO:0005886">
    <property type="term" value="C:plasma membrane"/>
    <property type="evidence" value="ECO:0007669"/>
    <property type="project" value="UniProtKB-UniRule"/>
</dbReference>
<evidence type="ECO:0000256" key="7">
    <source>
        <dbReference type="HAMAP-Rule" id="MF_02065"/>
    </source>
</evidence>
<comment type="similarity">
    <text evidence="7">Belongs to the transglycosylase MltG family.</text>
</comment>
<accession>A0A6S6TLL0</accession>
<gene>
    <name evidence="7" type="primary">mltG</name>
    <name evidence="8" type="ORF">HELGO_WM17273</name>
</gene>
<dbReference type="InterPro" id="IPR003770">
    <property type="entry name" value="MLTG-like"/>
</dbReference>
<evidence type="ECO:0000313" key="8">
    <source>
        <dbReference type="EMBL" id="CAA6817450.1"/>
    </source>
</evidence>
<keyword evidence="5 7" id="KW-0456">Lyase</keyword>
<protein>
    <recommendedName>
        <fullName evidence="7">Endolytic murein transglycosylase</fullName>
        <ecNumber evidence="7">4.2.2.29</ecNumber>
    </recommendedName>
    <alternativeName>
        <fullName evidence="7">Peptidoglycan lytic transglycosylase</fullName>
    </alternativeName>
    <alternativeName>
        <fullName evidence="7">Peptidoglycan polymerization terminase</fullName>
    </alternativeName>
</protein>
<evidence type="ECO:0000256" key="5">
    <source>
        <dbReference type="ARBA" id="ARBA00023239"/>
    </source>
</evidence>
<dbReference type="Gene3D" id="3.30.1490.480">
    <property type="entry name" value="Endolytic murein transglycosylase"/>
    <property type="match status" value="1"/>
</dbReference>
<dbReference type="PANTHER" id="PTHR30518:SF2">
    <property type="entry name" value="ENDOLYTIC MUREIN TRANSGLYCOSYLASE"/>
    <property type="match status" value="1"/>
</dbReference>
<dbReference type="PANTHER" id="PTHR30518">
    <property type="entry name" value="ENDOLYTIC MUREIN TRANSGLYCOSYLASE"/>
    <property type="match status" value="1"/>
</dbReference>
<keyword evidence="4 7" id="KW-0472">Membrane</keyword>
<evidence type="ECO:0000256" key="4">
    <source>
        <dbReference type="ARBA" id="ARBA00023136"/>
    </source>
</evidence>
<dbReference type="NCBIfam" id="TIGR00247">
    <property type="entry name" value="endolytic transglycosylase MltG"/>
    <property type="match status" value="1"/>
</dbReference>
<dbReference type="GO" id="GO:0008932">
    <property type="term" value="F:lytic endotransglycosylase activity"/>
    <property type="evidence" value="ECO:0007669"/>
    <property type="project" value="UniProtKB-UniRule"/>
</dbReference>
<keyword evidence="7" id="KW-0997">Cell inner membrane</keyword>
<dbReference type="HAMAP" id="MF_02065">
    <property type="entry name" value="MltG"/>
    <property type="match status" value="1"/>
</dbReference>
<reference evidence="8" key="1">
    <citation type="submission" date="2020-01" db="EMBL/GenBank/DDBJ databases">
        <authorList>
            <person name="Meier V. D."/>
            <person name="Meier V D."/>
        </authorList>
    </citation>
    <scope>NUCLEOTIDE SEQUENCE</scope>
    <source>
        <strain evidence="8">HLG_WM_MAG_07</strain>
    </source>
</reference>
<proteinExistence type="inferred from homology"/>
<evidence type="ECO:0000256" key="1">
    <source>
        <dbReference type="ARBA" id="ARBA00022475"/>
    </source>
</evidence>
<dbReference type="EC" id="4.2.2.29" evidence="7"/>
<dbReference type="EMBL" id="CACVAY010000083">
    <property type="protein sequence ID" value="CAA6817450.1"/>
    <property type="molecule type" value="Genomic_DNA"/>
</dbReference>
<evidence type="ECO:0000256" key="2">
    <source>
        <dbReference type="ARBA" id="ARBA00022692"/>
    </source>
</evidence>
<dbReference type="GO" id="GO:0071555">
    <property type="term" value="P:cell wall organization"/>
    <property type="evidence" value="ECO:0007669"/>
    <property type="project" value="UniProtKB-KW"/>
</dbReference>
<evidence type="ECO:0000256" key="3">
    <source>
        <dbReference type="ARBA" id="ARBA00022989"/>
    </source>
</evidence>
<dbReference type="CDD" id="cd08010">
    <property type="entry name" value="MltG_like"/>
    <property type="match status" value="1"/>
</dbReference>
<keyword evidence="3 7" id="KW-1133">Transmembrane helix</keyword>
<comment type="catalytic activity">
    <reaction evidence="7">
        <text>a peptidoglycan chain = a peptidoglycan chain with N-acetyl-1,6-anhydromuramyl-[peptide] at the reducing end + a peptidoglycan chain with N-acetylglucosamine at the non-reducing end.</text>
        <dbReference type="EC" id="4.2.2.29"/>
    </reaction>
</comment>
<dbReference type="GO" id="GO:0009252">
    <property type="term" value="P:peptidoglycan biosynthetic process"/>
    <property type="evidence" value="ECO:0007669"/>
    <property type="project" value="UniProtKB-UniRule"/>
</dbReference>
<sequence>MKFLKWLFILILLAGSAAAFLAYKEYQSFLDTAVEVGADNSIFTVKKGSSFSKVATQLESQKLVKSAVLFKVLAKIRKQESKLKTGEYELPETVKPIELLDILTSGRSLQYKQVIIEGKSYKQLVESIKNNPNLKQTLSDEDYASIMEKLGSEFSKPEGMFFPDTYNFPRNTTDMQFLQRSYDDMQSFIQKAWENRVPHPKIKTPYEALILASIVEKETGHEAERPMIARVFLNRLERGMMLQTDPTVIYGMGDKYKGNIRKKDLKSDNPYNTYTRYGLPPTPIATPGREAINAVMHPPEGDALYFVAKGDGTSYFSKTYAEHRKAVIKYLLNGNSSRYQGGK</sequence>
<keyword evidence="6 7" id="KW-0961">Cell wall biogenesis/degradation</keyword>
<dbReference type="Gene3D" id="3.30.160.60">
    <property type="entry name" value="Classic Zinc Finger"/>
    <property type="match status" value="1"/>
</dbReference>
<name>A0A6S6TLL0_9GAMM</name>
<dbReference type="AlphaFoldDB" id="A0A6S6TLL0"/>
<dbReference type="Pfam" id="PF02618">
    <property type="entry name" value="YceG"/>
    <property type="match status" value="1"/>
</dbReference>
<evidence type="ECO:0000256" key="6">
    <source>
        <dbReference type="ARBA" id="ARBA00023316"/>
    </source>
</evidence>
<comment type="function">
    <text evidence="7">Functions as a peptidoglycan terminase that cleaves nascent peptidoglycan strands endolytically to terminate their elongation.</text>
</comment>
<keyword evidence="1 7" id="KW-1003">Cell membrane</keyword>